<reference evidence="1 2" key="1">
    <citation type="submission" date="2023-03" db="EMBL/GenBank/DDBJ databases">
        <title>Genome sequence of Lichtheimia ornata CBS 291.66.</title>
        <authorList>
            <person name="Mohabir J.T."/>
            <person name="Shea T.P."/>
            <person name="Kurbessoian T."/>
            <person name="Berby B."/>
            <person name="Fontaine J."/>
            <person name="Livny J."/>
            <person name="Gnirke A."/>
            <person name="Stajich J.E."/>
            <person name="Cuomo C.A."/>
        </authorList>
    </citation>
    <scope>NUCLEOTIDE SEQUENCE [LARGE SCALE GENOMIC DNA]</scope>
    <source>
        <strain evidence="1">CBS 291.66</strain>
    </source>
</reference>
<protein>
    <submittedName>
        <fullName evidence="1">Uncharacterized protein</fullName>
    </submittedName>
</protein>
<sequence length="148" mass="16373">MAQMDHWKQHTFIAKAYTMLSLPSLVILQHATCNLLGSGLFGYPMVDIVVGYSRELLVIWCLVEVYKVTAMIVESCQPWGRVFISFGGGNLSCISGGWLLYQTTGDFSEDCQPLHVSYEWTVSATRNSIHIVGVISNFIPSSGASGYR</sequence>
<evidence type="ECO:0000313" key="2">
    <source>
        <dbReference type="Proteomes" id="UP001234581"/>
    </source>
</evidence>
<dbReference type="Proteomes" id="UP001234581">
    <property type="component" value="Unassembled WGS sequence"/>
</dbReference>
<comment type="caution">
    <text evidence="1">The sequence shown here is derived from an EMBL/GenBank/DDBJ whole genome shotgun (WGS) entry which is preliminary data.</text>
</comment>
<accession>A0AAD7XQH3</accession>
<gene>
    <name evidence="1" type="ORF">O0I10_011458</name>
</gene>
<dbReference type="GeneID" id="83218859"/>
<dbReference type="RefSeq" id="XP_058337838.1">
    <property type="nucleotide sequence ID" value="XM_058491425.1"/>
</dbReference>
<evidence type="ECO:0000313" key="1">
    <source>
        <dbReference type="EMBL" id="KAJ8652924.1"/>
    </source>
</evidence>
<proteinExistence type="predicted"/>
<keyword evidence="2" id="KW-1185">Reference proteome</keyword>
<dbReference type="EMBL" id="JARTCD010000090">
    <property type="protein sequence ID" value="KAJ8652924.1"/>
    <property type="molecule type" value="Genomic_DNA"/>
</dbReference>
<name>A0AAD7XQH3_9FUNG</name>
<dbReference type="AlphaFoldDB" id="A0AAD7XQH3"/>
<organism evidence="1 2">
    <name type="scientific">Lichtheimia ornata</name>
    <dbReference type="NCBI Taxonomy" id="688661"/>
    <lineage>
        <taxon>Eukaryota</taxon>
        <taxon>Fungi</taxon>
        <taxon>Fungi incertae sedis</taxon>
        <taxon>Mucoromycota</taxon>
        <taxon>Mucoromycotina</taxon>
        <taxon>Mucoromycetes</taxon>
        <taxon>Mucorales</taxon>
        <taxon>Lichtheimiaceae</taxon>
        <taxon>Lichtheimia</taxon>
    </lineage>
</organism>